<evidence type="ECO:0000313" key="2">
    <source>
        <dbReference type="Proteomes" id="UP001243717"/>
    </source>
</evidence>
<accession>A0ABU1AM48</accession>
<organism evidence="1 2">
    <name type="scientific">Thalassobacterium sedimentorum</name>
    <dbReference type="NCBI Taxonomy" id="3041258"/>
    <lineage>
        <taxon>Bacteria</taxon>
        <taxon>Pseudomonadati</taxon>
        <taxon>Verrucomicrobiota</taxon>
        <taxon>Opitutia</taxon>
        <taxon>Puniceicoccales</taxon>
        <taxon>Coraliomargaritaceae</taxon>
        <taxon>Thalassobacterium</taxon>
    </lineage>
</organism>
<protein>
    <submittedName>
        <fullName evidence="1">Three-Cys-motif partner protein TcmP</fullName>
    </submittedName>
</protein>
<dbReference type="InterPro" id="IPR031009">
    <property type="entry name" value="Tcm_partner"/>
</dbReference>
<dbReference type="NCBIfam" id="TIGR04474">
    <property type="entry name" value="tcm_partner"/>
    <property type="match status" value="1"/>
</dbReference>
<reference evidence="1 2" key="1">
    <citation type="submission" date="2023-04" db="EMBL/GenBank/DDBJ databases">
        <title>A novel bacteria isolated from coastal sediment.</title>
        <authorList>
            <person name="Liu X.-J."/>
            <person name="Du Z.-J."/>
        </authorList>
    </citation>
    <scope>NUCLEOTIDE SEQUENCE [LARGE SCALE GENOMIC DNA]</scope>
    <source>
        <strain evidence="1 2">SDUM461004</strain>
    </source>
</reference>
<dbReference type="EMBL" id="JARXIC010000032">
    <property type="protein sequence ID" value="MDQ8195787.1"/>
    <property type="molecule type" value="Genomic_DNA"/>
</dbReference>
<name>A0ABU1AM48_9BACT</name>
<evidence type="ECO:0000313" key="1">
    <source>
        <dbReference type="EMBL" id="MDQ8195787.1"/>
    </source>
</evidence>
<dbReference type="RefSeq" id="WP_308986236.1">
    <property type="nucleotide sequence ID" value="NZ_JARXIC010000032.1"/>
</dbReference>
<proteinExistence type="predicted"/>
<gene>
    <name evidence="1" type="ORF">QEH59_15245</name>
</gene>
<dbReference type="Proteomes" id="UP001243717">
    <property type="component" value="Unassembled WGS sequence"/>
</dbReference>
<keyword evidence="2" id="KW-1185">Reference proteome</keyword>
<comment type="caution">
    <text evidence="1">The sequence shown here is derived from an EMBL/GenBank/DDBJ whole genome shotgun (WGS) entry which is preliminary data.</text>
</comment>
<sequence>MASKIKDRKHFNQYRDQTRVKHEILRKYMLAFFQILKGHRNNLVYLDGFAGRGTYDDSNGSGEKCDGSPLHALKVIAEKPDLAEKVTTIFVEADAENFKSLSQEIDKFHKAHPAIREPGVHNGTFSDAVDVIISQLEAGGSKLAPTFAFVDPCGIDGASMQSIKKILSYDRCEAFIFFNIEGVRRVCGLEKLSKTLIDLYGSEERSQNLTNEISTLKEPAQKEQAMLSAYMQAIYEEIGSDSFVTFFPIEHEKRKITSHYLIHVTKHSLGYKIMKDVMWKLGVTDEGEGGLGLIQASKYDSNALFRPNWDAFKDRIQEQLNGKPTKISFFYDDCVKMPDDKFSEPAYREALLELESEGRITILDKDAKTPKPAMKRMKRKGKTTLGQSYYAIAVDYT</sequence>